<dbReference type="Proteomes" id="UP000551878">
    <property type="component" value="Unassembled WGS sequence"/>
</dbReference>
<evidence type="ECO:0000313" key="10">
    <source>
        <dbReference type="EMBL" id="MBB5173982.1"/>
    </source>
</evidence>
<dbReference type="GO" id="GO:0005886">
    <property type="term" value="C:plasma membrane"/>
    <property type="evidence" value="ECO:0007669"/>
    <property type="project" value="UniProtKB-SubCell"/>
</dbReference>
<keyword evidence="3 8" id="KW-0813">Transport</keyword>
<keyword evidence="5 9" id="KW-0812">Transmembrane</keyword>
<evidence type="ECO:0000256" key="7">
    <source>
        <dbReference type="ARBA" id="ARBA00023136"/>
    </source>
</evidence>
<dbReference type="InterPro" id="IPR007208">
    <property type="entry name" value="MrpF/PhaF-like"/>
</dbReference>
<name>A0A840QR98_9BACI</name>
<evidence type="ECO:0000256" key="5">
    <source>
        <dbReference type="ARBA" id="ARBA00022692"/>
    </source>
</evidence>
<comment type="similarity">
    <text evidence="2 8">Belongs to the CPA3 antiporters (TC 2.A.63) subunit F family.</text>
</comment>
<feature type="transmembrane region" description="Helical" evidence="9">
    <location>
        <begin position="60"/>
        <end position="82"/>
    </location>
</feature>
<keyword evidence="11" id="KW-1185">Reference proteome</keyword>
<dbReference type="EMBL" id="JACHHB010000009">
    <property type="protein sequence ID" value="MBB5173982.1"/>
    <property type="molecule type" value="Genomic_DNA"/>
</dbReference>
<reference evidence="10 11" key="1">
    <citation type="submission" date="2020-08" db="EMBL/GenBank/DDBJ databases">
        <title>Genomic Encyclopedia of Type Strains, Phase IV (KMG-IV): sequencing the most valuable type-strain genomes for metagenomic binning, comparative biology and taxonomic classification.</title>
        <authorList>
            <person name="Goeker M."/>
        </authorList>
    </citation>
    <scope>NUCLEOTIDE SEQUENCE [LARGE SCALE GENOMIC DNA]</scope>
    <source>
        <strain evidence="10 11">DSM 24696</strain>
    </source>
</reference>
<accession>A0A840QR98</accession>
<feature type="transmembrane region" description="Helical" evidence="9">
    <location>
        <begin position="34"/>
        <end position="54"/>
    </location>
</feature>
<gene>
    <name evidence="10" type="ORF">HNQ41_002172</name>
</gene>
<comment type="subcellular location">
    <subcellularLocation>
        <location evidence="1 8">Cell membrane</location>
        <topology evidence="1 8">Multi-pass membrane protein</topology>
    </subcellularLocation>
</comment>
<evidence type="ECO:0000256" key="9">
    <source>
        <dbReference type="SAM" id="Phobius"/>
    </source>
</evidence>
<evidence type="ECO:0000256" key="2">
    <source>
        <dbReference type="ARBA" id="ARBA00009212"/>
    </source>
</evidence>
<evidence type="ECO:0000256" key="6">
    <source>
        <dbReference type="ARBA" id="ARBA00022989"/>
    </source>
</evidence>
<evidence type="ECO:0000256" key="3">
    <source>
        <dbReference type="ARBA" id="ARBA00022448"/>
    </source>
</evidence>
<evidence type="ECO:0000256" key="1">
    <source>
        <dbReference type="ARBA" id="ARBA00004651"/>
    </source>
</evidence>
<evidence type="ECO:0000256" key="4">
    <source>
        <dbReference type="ARBA" id="ARBA00022475"/>
    </source>
</evidence>
<evidence type="ECO:0000313" key="11">
    <source>
        <dbReference type="Proteomes" id="UP000551878"/>
    </source>
</evidence>
<organism evidence="10 11">
    <name type="scientific">Texcoconibacillus texcoconensis</name>
    <dbReference type="NCBI Taxonomy" id="1095777"/>
    <lineage>
        <taxon>Bacteria</taxon>
        <taxon>Bacillati</taxon>
        <taxon>Bacillota</taxon>
        <taxon>Bacilli</taxon>
        <taxon>Bacillales</taxon>
        <taxon>Bacillaceae</taxon>
        <taxon>Texcoconibacillus</taxon>
    </lineage>
</organism>
<dbReference type="RefSeq" id="WP_184664413.1">
    <property type="nucleotide sequence ID" value="NZ_JACHHB010000009.1"/>
</dbReference>
<evidence type="ECO:0000256" key="8">
    <source>
        <dbReference type="PIRNR" id="PIRNR028784"/>
    </source>
</evidence>
<keyword evidence="8" id="KW-0050">Antiport</keyword>
<sequence>MLDTVFLITLFVMAVAMLALFYRAIKGPTMSDRIVALDTLGISLIGFIGIVMMIQDTLAYSDVMLVLAILAFIGSIALAKFVEGGVVLDRTRD</sequence>
<dbReference type="Pfam" id="PF04066">
    <property type="entry name" value="MrpF_PhaF"/>
    <property type="match status" value="1"/>
</dbReference>
<keyword evidence="8" id="KW-0406">Ion transport</keyword>
<dbReference type="NCBIfam" id="NF009248">
    <property type="entry name" value="PRK12600.1"/>
    <property type="match status" value="1"/>
</dbReference>
<dbReference type="AlphaFoldDB" id="A0A840QR98"/>
<keyword evidence="6 9" id="KW-1133">Transmembrane helix</keyword>
<protein>
    <submittedName>
        <fullName evidence="10">Multicomponent Na+:H+ antiporter subunit F</fullName>
    </submittedName>
</protein>
<dbReference type="GO" id="GO:0015385">
    <property type="term" value="F:sodium:proton antiporter activity"/>
    <property type="evidence" value="ECO:0007669"/>
    <property type="project" value="TreeGrafter"/>
</dbReference>
<dbReference type="PANTHER" id="PTHR34702:SF1">
    <property type="entry name" value="NA(+)_H(+) ANTIPORTER SUBUNIT F"/>
    <property type="match status" value="1"/>
</dbReference>
<dbReference type="PIRSF" id="PIRSF028784">
    <property type="entry name" value="MrpF"/>
    <property type="match status" value="1"/>
</dbReference>
<keyword evidence="7 8" id="KW-0472">Membrane</keyword>
<comment type="caution">
    <text evidence="10">The sequence shown here is derived from an EMBL/GenBank/DDBJ whole genome shotgun (WGS) entry which is preliminary data.</text>
</comment>
<keyword evidence="4 8" id="KW-1003">Cell membrane</keyword>
<proteinExistence type="inferred from homology"/>
<dbReference type="PANTHER" id="PTHR34702">
    <property type="entry name" value="NA(+)/H(+) ANTIPORTER SUBUNIT F1"/>
    <property type="match status" value="1"/>
</dbReference>
<feature type="transmembrane region" description="Helical" evidence="9">
    <location>
        <begin position="6"/>
        <end position="22"/>
    </location>
</feature>